<dbReference type="PANTHER" id="PTHR12764:SF5">
    <property type="entry name" value="LD29485P"/>
    <property type="match status" value="1"/>
</dbReference>
<dbReference type="GO" id="GO:0097730">
    <property type="term" value="C:non-motile cilium"/>
    <property type="evidence" value="ECO:0007669"/>
    <property type="project" value="TreeGrafter"/>
</dbReference>
<keyword evidence="1" id="KW-0853">WD repeat</keyword>
<dbReference type="InterPro" id="IPR039857">
    <property type="entry name" value="Ift122/121"/>
</dbReference>
<sequence length="151" mass="17260">MSLNCSSTRLAVISTNNIFKLFDIRENGTQVVSGFEKKDIWDMKWDNDKEDTIAIMEKSRLLVVQGTTAADPVPNQGYICSFRDLTVRTIQMQYVMQNPKDFDRGLIADIEVKVRIIFVVYVETKVLFFDPMSGKVLLLAFEKPPNLKISC</sequence>
<dbReference type="GO" id="GO:1905515">
    <property type="term" value="P:non-motile cilium assembly"/>
    <property type="evidence" value="ECO:0007669"/>
    <property type="project" value="TreeGrafter"/>
</dbReference>
<dbReference type="InterPro" id="IPR036322">
    <property type="entry name" value="WD40_repeat_dom_sf"/>
</dbReference>
<dbReference type="PANTHER" id="PTHR12764">
    <property type="entry name" value="WD REPEAT DOMAIN-RELATED"/>
    <property type="match status" value="1"/>
</dbReference>
<dbReference type="GO" id="GO:0035721">
    <property type="term" value="P:intraciliary retrograde transport"/>
    <property type="evidence" value="ECO:0007669"/>
    <property type="project" value="TreeGrafter"/>
</dbReference>
<dbReference type="InterPro" id="IPR056158">
    <property type="entry name" value="Beta-prop_IFT121_2nd"/>
</dbReference>
<dbReference type="GO" id="GO:0061512">
    <property type="term" value="P:protein localization to cilium"/>
    <property type="evidence" value="ECO:0007669"/>
    <property type="project" value="TreeGrafter"/>
</dbReference>
<keyword evidence="4" id="KW-1185">Reference proteome</keyword>
<feature type="domain" description="IFT121 second beta-propeller" evidence="3">
    <location>
        <begin position="1"/>
        <end position="111"/>
    </location>
</feature>
<evidence type="ECO:0000259" key="3">
    <source>
        <dbReference type="Pfam" id="PF23390"/>
    </source>
</evidence>
<evidence type="ECO:0000256" key="1">
    <source>
        <dbReference type="ARBA" id="ARBA00022574"/>
    </source>
</evidence>
<dbReference type="GO" id="GO:0030991">
    <property type="term" value="C:intraciliary transport particle A"/>
    <property type="evidence" value="ECO:0007669"/>
    <property type="project" value="TreeGrafter"/>
</dbReference>
<reference evidence="5" key="1">
    <citation type="submission" date="2022-11" db="UniProtKB">
        <authorList>
            <consortium name="WormBaseParasite"/>
        </authorList>
    </citation>
    <scope>IDENTIFICATION</scope>
</reference>
<dbReference type="AlphaFoldDB" id="A0A914QRS2"/>
<dbReference type="Proteomes" id="UP000887578">
    <property type="component" value="Unplaced"/>
</dbReference>
<keyword evidence="2" id="KW-0677">Repeat</keyword>
<dbReference type="SUPFAM" id="SSF50978">
    <property type="entry name" value="WD40 repeat-like"/>
    <property type="match status" value="1"/>
</dbReference>
<accession>A0A914QRS2</accession>
<proteinExistence type="predicted"/>
<evidence type="ECO:0000256" key="2">
    <source>
        <dbReference type="ARBA" id="ARBA00022737"/>
    </source>
</evidence>
<dbReference type="Pfam" id="PF23390">
    <property type="entry name" value="Beta-prop_WDR35_2nd"/>
    <property type="match status" value="1"/>
</dbReference>
<protein>
    <recommendedName>
        <fullName evidence="3">IFT121 second beta-propeller domain-containing protein</fullName>
    </recommendedName>
</protein>
<dbReference type="WBParaSite" id="PDA_v2.g6605.t1">
    <property type="protein sequence ID" value="PDA_v2.g6605.t1"/>
    <property type="gene ID" value="PDA_v2.g6605"/>
</dbReference>
<evidence type="ECO:0000313" key="5">
    <source>
        <dbReference type="WBParaSite" id="PDA_v2.g6605.t1"/>
    </source>
</evidence>
<organism evidence="4 5">
    <name type="scientific">Panagrolaimus davidi</name>
    <dbReference type="NCBI Taxonomy" id="227884"/>
    <lineage>
        <taxon>Eukaryota</taxon>
        <taxon>Metazoa</taxon>
        <taxon>Ecdysozoa</taxon>
        <taxon>Nematoda</taxon>
        <taxon>Chromadorea</taxon>
        <taxon>Rhabditida</taxon>
        <taxon>Tylenchina</taxon>
        <taxon>Panagrolaimomorpha</taxon>
        <taxon>Panagrolaimoidea</taxon>
        <taxon>Panagrolaimidae</taxon>
        <taxon>Panagrolaimus</taxon>
    </lineage>
</organism>
<evidence type="ECO:0000313" key="4">
    <source>
        <dbReference type="Proteomes" id="UP000887578"/>
    </source>
</evidence>
<name>A0A914QRS2_9BILA</name>